<dbReference type="OrthoDB" id="1368at2759"/>
<evidence type="ECO:0000256" key="2">
    <source>
        <dbReference type="ARBA" id="ARBA00022448"/>
    </source>
</evidence>
<dbReference type="EMBL" id="JH767651">
    <property type="protein sequence ID" value="EON69985.1"/>
    <property type="molecule type" value="Genomic_DNA"/>
</dbReference>
<feature type="transmembrane region" description="Helical" evidence="8">
    <location>
        <begin position="110"/>
        <end position="130"/>
    </location>
</feature>
<feature type="compositionally biased region" description="Basic and acidic residues" evidence="7">
    <location>
        <begin position="1"/>
        <end position="11"/>
    </location>
</feature>
<feature type="compositionally biased region" description="Pro residues" evidence="7">
    <location>
        <begin position="76"/>
        <end position="90"/>
    </location>
</feature>
<feature type="compositionally biased region" description="Polar residues" evidence="7">
    <location>
        <begin position="46"/>
        <end position="61"/>
    </location>
</feature>
<keyword evidence="2" id="KW-0813">Transport</keyword>
<dbReference type="InterPro" id="IPR044669">
    <property type="entry name" value="YneE/VCCN1/2-like"/>
</dbReference>
<keyword evidence="5" id="KW-0406">Ion transport</keyword>
<evidence type="ECO:0000256" key="3">
    <source>
        <dbReference type="ARBA" id="ARBA00022692"/>
    </source>
</evidence>
<evidence type="ECO:0000256" key="5">
    <source>
        <dbReference type="ARBA" id="ARBA00023065"/>
    </source>
</evidence>
<dbReference type="GO" id="GO:0005254">
    <property type="term" value="F:chloride channel activity"/>
    <property type="evidence" value="ECO:0007669"/>
    <property type="project" value="InterPro"/>
</dbReference>
<dbReference type="OMA" id="WTGRNCL"/>
<organism evidence="9 10">
    <name type="scientific">Coniosporium apollinis (strain CBS 100218)</name>
    <name type="common">Rock-inhabiting black yeast</name>
    <dbReference type="NCBI Taxonomy" id="1168221"/>
    <lineage>
        <taxon>Eukaryota</taxon>
        <taxon>Fungi</taxon>
        <taxon>Dikarya</taxon>
        <taxon>Ascomycota</taxon>
        <taxon>Pezizomycotina</taxon>
        <taxon>Dothideomycetes</taxon>
        <taxon>Dothideomycetes incertae sedis</taxon>
        <taxon>Coniosporium</taxon>
    </lineage>
</organism>
<dbReference type="HOGENOM" id="CLU_029790_3_0_1"/>
<dbReference type="PANTHER" id="PTHR33281:SF16">
    <property type="match status" value="1"/>
</dbReference>
<dbReference type="Pfam" id="PF25539">
    <property type="entry name" value="Bestrophin_2"/>
    <property type="match status" value="1"/>
</dbReference>
<reference evidence="10" key="1">
    <citation type="submission" date="2012-06" db="EMBL/GenBank/DDBJ databases">
        <title>The genome sequence of Coniosporium apollinis CBS 100218.</title>
        <authorList>
            <consortium name="The Broad Institute Genome Sequencing Platform"/>
            <person name="Cuomo C."/>
            <person name="Gorbushina A."/>
            <person name="Noack S."/>
            <person name="Walker B."/>
            <person name="Young S.K."/>
            <person name="Zeng Q."/>
            <person name="Gargeya S."/>
            <person name="Fitzgerald M."/>
            <person name="Haas B."/>
            <person name="Abouelleil A."/>
            <person name="Alvarado L."/>
            <person name="Arachchi H.M."/>
            <person name="Berlin A.M."/>
            <person name="Chapman S.B."/>
            <person name="Goldberg J."/>
            <person name="Griggs A."/>
            <person name="Gujja S."/>
            <person name="Hansen M."/>
            <person name="Howarth C."/>
            <person name="Imamovic A."/>
            <person name="Larimer J."/>
            <person name="McCowan C."/>
            <person name="Montmayeur A."/>
            <person name="Murphy C."/>
            <person name="Neiman D."/>
            <person name="Pearson M."/>
            <person name="Priest M."/>
            <person name="Roberts A."/>
            <person name="Saif S."/>
            <person name="Shea T."/>
            <person name="Sisk P."/>
            <person name="Sykes S."/>
            <person name="Wortman J."/>
            <person name="Nusbaum C."/>
            <person name="Birren B."/>
        </authorList>
    </citation>
    <scope>NUCLEOTIDE SEQUENCE [LARGE SCALE GENOMIC DNA]</scope>
    <source>
        <strain evidence="10">CBS 100218</strain>
    </source>
</reference>
<sequence length="458" mass="50634">MTFSRTFEERCGGAQKANDWSSALESPRETLDAGRNGPDRAKDSRISSPGTVRRNAQSHNPLTRPPEKRFAAPTNRPTPPPNSHLPPNPTIAPQTAPLALRFVKGAVHGAILLPVLLHSLFTALVVYTNYHLRRHLGLPGSIVPSLSIVVGLMLVFRNSTSYDRFWQGRNCLTTCLTSVRNLTRVFLTNSGRRIGSPVPSKASLSALPNEQAREEALDEIEADRADTENIVRILLAVLYAIKHNLRAEWQPPLPVTTTLPSPPTTLPTHLTHLASSVRPYLTIHSPSYTALLPPSLTSREDSGLSLPLQLSVIVEAYVRRGVDRGWFNHPLASQLSVQLSTLTTAFGAMETIRTTPVPVAHLIHARQVLAAYVCILPFSLVRETGWLAVPIVALLAFTLYGIEEIGSQLEDPFGYDRNDIKMDEIVEDVRVEVLVLLEEWKREGMLDLSGETGWRMFS</sequence>
<evidence type="ECO:0000256" key="4">
    <source>
        <dbReference type="ARBA" id="ARBA00022989"/>
    </source>
</evidence>
<keyword evidence="10" id="KW-1185">Reference proteome</keyword>
<dbReference type="AlphaFoldDB" id="R7Z725"/>
<name>R7Z725_CONA1</name>
<keyword evidence="4 8" id="KW-1133">Transmembrane helix</keyword>
<accession>R7Z725</accession>
<dbReference type="PANTHER" id="PTHR33281">
    <property type="entry name" value="UPF0187 PROTEIN YNEE"/>
    <property type="match status" value="1"/>
</dbReference>
<proteinExistence type="predicted"/>
<gene>
    <name evidence="9" type="ORF">W97_09251</name>
</gene>
<feature type="transmembrane region" description="Helical" evidence="8">
    <location>
        <begin position="136"/>
        <end position="156"/>
    </location>
</feature>
<evidence type="ECO:0000313" key="10">
    <source>
        <dbReference type="Proteomes" id="UP000016924"/>
    </source>
</evidence>
<evidence type="ECO:0000256" key="1">
    <source>
        <dbReference type="ARBA" id="ARBA00004141"/>
    </source>
</evidence>
<evidence type="ECO:0000313" key="9">
    <source>
        <dbReference type="EMBL" id="EON69985.1"/>
    </source>
</evidence>
<protein>
    <submittedName>
        <fullName evidence="9">Uncharacterized protein</fullName>
    </submittedName>
</protein>
<dbReference type="GeneID" id="19906562"/>
<evidence type="ECO:0000256" key="8">
    <source>
        <dbReference type="SAM" id="Phobius"/>
    </source>
</evidence>
<evidence type="ECO:0000256" key="7">
    <source>
        <dbReference type="SAM" id="MobiDB-lite"/>
    </source>
</evidence>
<keyword evidence="6 8" id="KW-0472">Membrane</keyword>
<dbReference type="eggNOG" id="ENOG502QX35">
    <property type="taxonomic scope" value="Eukaryota"/>
</dbReference>
<dbReference type="Proteomes" id="UP000016924">
    <property type="component" value="Unassembled WGS sequence"/>
</dbReference>
<dbReference type="GO" id="GO:0016020">
    <property type="term" value="C:membrane"/>
    <property type="evidence" value="ECO:0007669"/>
    <property type="project" value="UniProtKB-SubCell"/>
</dbReference>
<keyword evidence="3 8" id="KW-0812">Transmembrane</keyword>
<evidence type="ECO:0000256" key="6">
    <source>
        <dbReference type="ARBA" id="ARBA00023136"/>
    </source>
</evidence>
<dbReference type="STRING" id="1168221.R7Z725"/>
<feature type="compositionally biased region" description="Basic and acidic residues" evidence="7">
    <location>
        <begin position="26"/>
        <end position="45"/>
    </location>
</feature>
<feature type="region of interest" description="Disordered" evidence="7">
    <location>
        <begin position="1"/>
        <end position="91"/>
    </location>
</feature>
<dbReference type="RefSeq" id="XP_007785302.1">
    <property type="nucleotide sequence ID" value="XM_007787112.1"/>
</dbReference>
<comment type="subcellular location">
    <subcellularLocation>
        <location evidence="1">Membrane</location>
        <topology evidence="1">Multi-pass membrane protein</topology>
    </subcellularLocation>
</comment>